<accession>A0A914QM64</accession>
<dbReference type="WBParaSite" id="PDA_v2.g28432.t1">
    <property type="protein sequence ID" value="PDA_v2.g28432.t1"/>
    <property type="gene ID" value="PDA_v2.g28432"/>
</dbReference>
<dbReference type="Proteomes" id="UP000887578">
    <property type="component" value="Unplaced"/>
</dbReference>
<dbReference type="SUPFAM" id="SSF54427">
    <property type="entry name" value="NTF2-like"/>
    <property type="match status" value="1"/>
</dbReference>
<reference evidence="3" key="1">
    <citation type="submission" date="2022-11" db="UniProtKB">
        <authorList>
            <consortium name="WormBaseParasite"/>
        </authorList>
    </citation>
    <scope>IDENTIFICATION</scope>
</reference>
<keyword evidence="2" id="KW-1185">Reference proteome</keyword>
<protein>
    <submittedName>
        <fullName evidence="3">SnoaL-like domain-containing protein</fullName>
    </submittedName>
</protein>
<name>A0A914QM64_9BILA</name>
<evidence type="ECO:0000313" key="3">
    <source>
        <dbReference type="WBParaSite" id="PDA_v2.g28432.t1"/>
    </source>
</evidence>
<evidence type="ECO:0000313" key="2">
    <source>
        <dbReference type="Proteomes" id="UP000887578"/>
    </source>
</evidence>
<dbReference type="InterPro" id="IPR032710">
    <property type="entry name" value="NTF2-like_dom_sf"/>
</dbReference>
<evidence type="ECO:0000259" key="1">
    <source>
        <dbReference type="Pfam" id="PF14534"/>
    </source>
</evidence>
<proteinExistence type="predicted"/>
<sequence length="129" mass="15134">MLLIKILEVNALIKKHTKEFDAAWETKDAKKIADFYHPNCAIVHVGKQSYNGKETIIKLMEEFLKYPKKFSLADDAENFEAGNGEYLITRGHWISESEDGNKKTFGYEQIFKKQSDGRYLIYHDEFEYE</sequence>
<organism evidence="2 3">
    <name type="scientific">Panagrolaimus davidi</name>
    <dbReference type="NCBI Taxonomy" id="227884"/>
    <lineage>
        <taxon>Eukaryota</taxon>
        <taxon>Metazoa</taxon>
        <taxon>Ecdysozoa</taxon>
        <taxon>Nematoda</taxon>
        <taxon>Chromadorea</taxon>
        <taxon>Rhabditida</taxon>
        <taxon>Tylenchina</taxon>
        <taxon>Panagrolaimomorpha</taxon>
        <taxon>Panagrolaimoidea</taxon>
        <taxon>Panagrolaimidae</taxon>
        <taxon>Panagrolaimus</taxon>
    </lineage>
</organism>
<dbReference type="InterPro" id="IPR027843">
    <property type="entry name" value="DUF4440"/>
</dbReference>
<feature type="domain" description="DUF4440" evidence="1">
    <location>
        <begin position="13"/>
        <end position="121"/>
    </location>
</feature>
<dbReference type="Pfam" id="PF14534">
    <property type="entry name" value="DUF4440"/>
    <property type="match status" value="1"/>
</dbReference>
<dbReference type="AlphaFoldDB" id="A0A914QM64"/>
<dbReference type="Gene3D" id="3.10.450.50">
    <property type="match status" value="1"/>
</dbReference>